<accession>G2SY95</accession>
<dbReference type="KEGG" id="rho:RHOM_12875"/>
<evidence type="ECO:0000313" key="2">
    <source>
        <dbReference type="EMBL" id="AEN97683.1"/>
    </source>
</evidence>
<dbReference type="EMBL" id="CP003040">
    <property type="protein sequence ID" value="AEN97683.1"/>
    <property type="molecule type" value="Genomic_DNA"/>
</dbReference>
<dbReference type="HOGENOM" id="CLU_3383580_0_0_9"/>
<proteinExistence type="predicted"/>
<dbReference type="AlphaFoldDB" id="G2SY95"/>
<feature type="region of interest" description="Disordered" evidence="1">
    <location>
        <begin position="1"/>
        <end position="33"/>
    </location>
</feature>
<dbReference type="Proteomes" id="UP000008178">
    <property type="component" value="Chromosome"/>
</dbReference>
<evidence type="ECO:0000256" key="1">
    <source>
        <dbReference type="SAM" id="MobiDB-lite"/>
    </source>
</evidence>
<keyword evidence="3" id="KW-1185">Reference proteome</keyword>
<dbReference type="STRING" id="585394.RHOM_12875"/>
<organism evidence="2 3">
    <name type="scientific">Roseburia hominis (strain DSM 16839 / JCM 17582 / NCIMB 14029 / A2-183)</name>
    <dbReference type="NCBI Taxonomy" id="585394"/>
    <lineage>
        <taxon>Bacteria</taxon>
        <taxon>Bacillati</taxon>
        <taxon>Bacillota</taxon>
        <taxon>Clostridia</taxon>
        <taxon>Lachnospirales</taxon>
        <taxon>Lachnospiraceae</taxon>
        <taxon>Roseburia</taxon>
    </lineage>
</organism>
<name>G2SY95_ROSHA</name>
<feature type="compositionally biased region" description="Polar residues" evidence="1">
    <location>
        <begin position="1"/>
        <end position="21"/>
    </location>
</feature>
<reference evidence="2 3" key="1">
    <citation type="journal article" date="2015" name="Genome Announc.">
        <title>Complete genome sequence of the human gut symbiont Roseburia hominis.</title>
        <authorList>
            <person name="Travis A.J."/>
            <person name="Kelly D."/>
            <person name="Flint H.J."/>
            <person name="Aminov R.I."/>
        </authorList>
    </citation>
    <scope>NUCLEOTIDE SEQUENCE [LARGE SCALE GENOMIC DNA]</scope>
    <source>
        <strain evidence="3">DSM 16839 / JCM 17582 / NCIMB 14029 / A2-183</strain>
    </source>
</reference>
<sequence length="33" mass="3672">MSSMSSQNIPVPKKQGNSMSVSAEGRYEVEKER</sequence>
<protein>
    <submittedName>
        <fullName evidence="2">Uncharacterized protein</fullName>
    </submittedName>
</protein>
<gene>
    <name evidence="2" type="ordered locus">RHOM_12875</name>
</gene>
<evidence type="ECO:0000313" key="3">
    <source>
        <dbReference type="Proteomes" id="UP000008178"/>
    </source>
</evidence>